<proteinExistence type="inferred from homology"/>
<dbReference type="InterPro" id="IPR052157">
    <property type="entry name" value="BCAA_transport_permease"/>
</dbReference>
<protein>
    <submittedName>
        <fullName evidence="10">ABC transporter permease</fullName>
    </submittedName>
</protein>
<evidence type="ECO:0000256" key="3">
    <source>
        <dbReference type="ARBA" id="ARBA00022475"/>
    </source>
</evidence>
<keyword evidence="5" id="KW-0029">Amino-acid transport</keyword>
<keyword evidence="6 9" id="KW-1133">Transmembrane helix</keyword>
<evidence type="ECO:0000256" key="5">
    <source>
        <dbReference type="ARBA" id="ARBA00022970"/>
    </source>
</evidence>
<sequence>MALFLLFLANGLAYGLTLFLLSSGVTLIFSMMGVLNFAHASFYMLGAYLGFQISQVTGFWGGLVLAPLMVGVIGGAVERYGLRRVHAHGHVAELLYTFGLAFLIEEIVQLIWGRSAVNYVFPDLLRTPIFAIAGLDYPAFRVVMAAISVMAFLMLLLLLLRTRVGLVVQSALTHARMTAMLGHNVPMVFMSVFAVGSGLAGLAGVLGGAALVTEPMMAQQLGPIVFVIVVIGGLGSLFGAFVASLAVGLLQTFAVGFDRSLGQLASSVGLAPDASGNFAELWSISLSQIAPLLPYMLLILMLVVRPRGIAGKRDL</sequence>
<feature type="transmembrane region" description="Helical" evidence="9">
    <location>
        <begin position="57"/>
        <end position="77"/>
    </location>
</feature>
<dbReference type="RefSeq" id="WP_037928331.1">
    <property type="nucleotide sequence ID" value="NZ_CP054599.1"/>
</dbReference>
<dbReference type="InterPro" id="IPR001851">
    <property type="entry name" value="ABC_transp_permease"/>
</dbReference>
<evidence type="ECO:0000256" key="4">
    <source>
        <dbReference type="ARBA" id="ARBA00022692"/>
    </source>
</evidence>
<keyword evidence="2" id="KW-0813">Transport</keyword>
<dbReference type="PANTHER" id="PTHR11795:SF442">
    <property type="entry name" value="ABC TRANSPORTER ATP-BINDING PROTEIN"/>
    <property type="match status" value="1"/>
</dbReference>
<dbReference type="AlphaFoldDB" id="A0A073IZ13"/>
<feature type="transmembrane region" description="Helical" evidence="9">
    <location>
        <begin position="187"/>
        <end position="212"/>
    </location>
</feature>
<dbReference type="EMBL" id="JAMD01000009">
    <property type="protein sequence ID" value="KEJ94865.1"/>
    <property type="molecule type" value="Genomic_DNA"/>
</dbReference>
<feature type="transmembrane region" description="Helical" evidence="9">
    <location>
        <begin position="224"/>
        <end position="250"/>
    </location>
</feature>
<dbReference type="OrthoDB" id="9807115at2"/>
<dbReference type="Proteomes" id="UP000027746">
    <property type="component" value="Unassembled WGS sequence"/>
</dbReference>
<dbReference type="PANTHER" id="PTHR11795">
    <property type="entry name" value="BRANCHED-CHAIN AMINO ACID TRANSPORT SYSTEM PERMEASE PROTEIN LIVH"/>
    <property type="match status" value="1"/>
</dbReference>
<evidence type="ECO:0000256" key="6">
    <source>
        <dbReference type="ARBA" id="ARBA00022989"/>
    </source>
</evidence>
<dbReference type="CDD" id="cd06582">
    <property type="entry name" value="TM_PBP1_LivH_like"/>
    <property type="match status" value="1"/>
</dbReference>
<gene>
    <name evidence="10" type="ORF">SUH3_24100</name>
</gene>
<dbReference type="GO" id="GO:0005886">
    <property type="term" value="C:plasma membrane"/>
    <property type="evidence" value="ECO:0007669"/>
    <property type="project" value="UniProtKB-SubCell"/>
</dbReference>
<feature type="transmembrane region" description="Helical" evidence="9">
    <location>
        <begin position="281"/>
        <end position="304"/>
    </location>
</feature>
<evidence type="ECO:0000313" key="11">
    <source>
        <dbReference type="Proteomes" id="UP000027746"/>
    </source>
</evidence>
<evidence type="ECO:0000313" key="10">
    <source>
        <dbReference type="EMBL" id="KEJ94865.1"/>
    </source>
</evidence>
<dbReference type="GO" id="GO:0006865">
    <property type="term" value="P:amino acid transport"/>
    <property type="evidence" value="ECO:0007669"/>
    <property type="project" value="UniProtKB-KW"/>
</dbReference>
<keyword evidence="11" id="KW-1185">Reference proteome</keyword>
<comment type="subcellular location">
    <subcellularLocation>
        <location evidence="1">Cell membrane</location>
        <topology evidence="1">Multi-pass membrane protein</topology>
    </subcellularLocation>
</comment>
<comment type="similarity">
    <text evidence="8">Belongs to the binding-protein-dependent transport system permease family. LivHM subfamily.</text>
</comment>
<feature type="transmembrane region" description="Helical" evidence="9">
    <location>
        <begin position="142"/>
        <end position="160"/>
    </location>
</feature>
<comment type="caution">
    <text evidence="10">The sequence shown here is derived from an EMBL/GenBank/DDBJ whole genome shotgun (WGS) entry which is preliminary data.</text>
</comment>
<accession>A0A073IZ13</accession>
<keyword evidence="7 9" id="KW-0472">Membrane</keyword>
<reference evidence="10 11" key="1">
    <citation type="submission" date="2014-01" db="EMBL/GenBank/DDBJ databases">
        <title>Sulfitobacter sp. H3 (MCCC 1A00686) Genome Sequencing.</title>
        <authorList>
            <person name="Lai Q."/>
            <person name="Hong Z."/>
        </authorList>
    </citation>
    <scope>NUCLEOTIDE SEQUENCE [LARGE SCALE GENOMIC DNA]</scope>
    <source>
        <strain evidence="10 11">H3</strain>
    </source>
</reference>
<evidence type="ECO:0000256" key="7">
    <source>
        <dbReference type="ARBA" id="ARBA00023136"/>
    </source>
</evidence>
<keyword evidence="4 9" id="KW-0812">Transmembrane</keyword>
<name>A0A073IZ13_9RHOB</name>
<evidence type="ECO:0000256" key="1">
    <source>
        <dbReference type="ARBA" id="ARBA00004651"/>
    </source>
</evidence>
<keyword evidence="3" id="KW-1003">Cell membrane</keyword>
<dbReference type="GO" id="GO:0022857">
    <property type="term" value="F:transmembrane transporter activity"/>
    <property type="evidence" value="ECO:0007669"/>
    <property type="project" value="InterPro"/>
</dbReference>
<evidence type="ECO:0000256" key="9">
    <source>
        <dbReference type="SAM" id="Phobius"/>
    </source>
</evidence>
<dbReference type="Pfam" id="PF02653">
    <property type="entry name" value="BPD_transp_2"/>
    <property type="match status" value="1"/>
</dbReference>
<dbReference type="GeneID" id="68868443"/>
<evidence type="ECO:0000256" key="2">
    <source>
        <dbReference type="ARBA" id="ARBA00022448"/>
    </source>
</evidence>
<evidence type="ECO:0000256" key="8">
    <source>
        <dbReference type="ARBA" id="ARBA00037998"/>
    </source>
</evidence>
<organism evidence="10 11">
    <name type="scientific">Pseudosulfitobacter pseudonitzschiae</name>
    <dbReference type="NCBI Taxonomy" id="1402135"/>
    <lineage>
        <taxon>Bacteria</taxon>
        <taxon>Pseudomonadati</taxon>
        <taxon>Pseudomonadota</taxon>
        <taxon>Alphaproteobacteria</taxon>
        <taxon>Rhodobacterales</taxon>
        <taxon>Roseobacteraceae</taxon>
        <taxon>Pseudosulfitobacter</taxon>
    </lineage>
</organism>